<proteinExistence type="predicted"/>
<dbReference type="EMBL" id="CP069028">
    <property type="protein sequence ID" value="QRC96527.1"/>
    <property type="molecule type" value="Genomic_DNA"/>
</dbReference>
<dbReference type="Proteomes" id="UP000663193">
    <property type="component" value="Chromosome 6"/>
</dbReference>
<dbReference type="VEuPathDB" id="FungiDB:JI435_409180"/>
<accession>A0A7U2F0S5</accession>
<reference evidence="3" key="1">
    <citation type="journal article" date="2021" name="BMC Genomics">
        <title>Chromosome-level genome assembly and manually-curated proteome of model necrotroph Parastagonospora nodorum Sn15 reveals a genome-wide trove of candidate effector homologs, and redundancy of virulence-related functions within an accessory chromosome.</title>
        <authorList>
            <person name="Bertazzoni S."/>
            <person name="Jones D.A.B."/>
            <person name="Phan H.T."/>
            <person name="Tan K.-C."/>
            <person name="Hane J.K."/>
        </authorList>
    </citation>
    <scope>NUCLEOTIDE SEQUENCE [LARGE SCALE GENOMIC DNA]</scope>
    <source>
        <strain evidence="3">SN15 / ATCC MYA-4574 / FGSC 10173)</strain>
    </source>
</reference>
<organism evidence="2 3">
    <name type="scientific">Phaeosphaeria nodorum (strain SN15 / ATCC MYA-4574 / FGSC 10173)</name>
    <name type="common">Glume blotch fungus</name>
    <name type="synonym">Parastagonospora nodorum</name>
    <dbReference type="NCBI Taxonomy" id="321614"/>
    <lineage>
        <taxon>Eukaryota</taxon>
        <taxon>Fungi</taxon>
        <taxon>Dikarya</taxon>
        <taxon>Ascomycota</taxon>
        <taxon>Pezizomycotina</taxon>
        <taxon>Dothideomycetes</taxon>
        <taxon>Pleosporomycetidae</taxon>
        <taxon>Pleosporales</taxon>
        <taxon>Pleosporineae</taxon>
        <taxon>Phaeosphaeriaceae</taxon>
        <taxon>Parastagonospora</taxon>
    </lineage>
</organism>
<keyword evidence="3" id="KW-1185">Reference proteome</keyword>
<name>A0A7U2F0S5_PHANO</name>
<sequence length="60" mass="6386">MKSPLALGSQSKALSARKALLKPPLRSKSPHFGCTTDRMRGDGDAAHGEMNEAFRSNSTA</sequence>
<evidence type="ECO:0000313" key="3">
    <source>
        <dbReference type="Proteomes" id="UP000663193"/>
    </source>
</evidence>
<evidence type="ECO:0000256" key="1">
    <source>
        <dbReference type="SAM" id="MobiDB-lite"/>
    </source>
</evidence>
<dbReference type="AlphaFoldDB" id="A0A7U2F0S5"/>
<gene>
    <name evidence="2" type="ORF">JI435_409180</name>
</gene>
<feature type="compositionally biased region" description="Basic and acidic residues" evidence="1">
    <location>
        <begin position="37"/>
        <end position="52"/>
    </location>
</feature>
<evidence type="ECO:0000313" key="2">
    <source>
        <dbReference type="EMBL" id="QRC96527.1"/>
    </source>
</evidence>
<protein>
    <submittedName>
        <fullName evidence="2">Uncharacterized protein</fullName>
    </submittedName>
</protein>
<feature type="region of interest" description="Disordered" evidence="1">
    <location>
        <begin position="18"/>
        <end position="60"/>
    </location>
</feature>